<evidence type="ECO:0000313" key="3">
    <source>
        <dbReference type="Proteomes" id="UP001632037"/>
    </source>
</evidence>
<dbReference type="Proteomes" id="UP001632037">
    <property type="component" value="Unassembled WGS sequence"/>
</dbReference>
<sequence length="365" mass="40796">MELDAAVKAALEARMYADADVSYWMKRYKQSVENVHQWIEALPAQEAESAPRYRLLQQMLQDTRSGLDYAVRRASDAQQEVGSARQFYLATRTSAPASVAEVAPSVTAIAAEASSAPFRIRSNAAPTSLVAQPTHTVQTQPLAVYPAVSPSGSSCGEPQRPAASMPRPVNAGVNDTGSNTLSPSNEAGTGTEMQGSLVPMVASQKRSGREISYLVPPKRFKYPRAFKWADNRMHYFPEDFRIPVCSLATMWQLWLCGDEMTKYPPFRILVASELQDPKMKRTLSSLRFVMLEIESRVLEQDAWVNKPTQSDAVTMLGTVRESISVRPAAKRGELHPIEDLQWTSLGRIFRDQKKMQYEEEEDEEM</sequence>
<dbReference type="EMBL" id="JBIMZQ010000018">
    <property type="protein sequence ID" value="KAL3666138.1"/>
    <property type="molecule type" value="Genomic_DNA"/>
</dbReference>
<protein>
    <submittedName>
        <fullName evidence="2">Uncharacterized protein</fullName>
    </submittedName>
</protein>
<keyword evidence="3" id="KW-1185">Reference proteome</keyword>
<comment type="caution">
    <text evidence="2">The sequence shown here is derived from an EMBL/GenBank/DDBJ whole genome shotgun (WGS) entry which is preliminary data.</text>
</comment>
<organism evidence="2 3">
    <name type="scientific">Phytophthora oleae</name>
    <dbReference type="NCBI Taxonomy" id="2107226"/>
    <lineage>
        <taxon>Eukaryota</taxon>
        <taxon>Sar</taxon>
        <taxon>Stramenopiles</taxon>
        <taxon>Oomycota</taxon>
        <taxon>Peronosporomycetes</taxon>
        <taxon>Peronosporales</taxon>
        <taxon>Peronosporaceae</taxon>
        <taxon>Phytophthora</taxon>
    </lineage>
</organism>
<accession>A0ABD3FGR4</accession>
<feature type="compositionally biased region" description="Polar residues" evidence="1">
    <location>
        <begin position="173"/>
        <end position="194"/>
    </location>
</feature>
<dbReference type="AlphaFoldDB" id="A0ABD3FGR4"/>
<evidence type="ECO:0000313" key="2">
    <source>
        <dbReference type="EMBL" id="KAL3666138.1"/>
    </source>
</evidence>
<proteinExistence type="predicted"/>
<gene>
    <name evidence="2" type="ORF">V7S43_008927</name>
</gene>
<evidence type="ECO:0000256" key="1">
    <source>
        <dbReference type="SAM" id="MobiDB-lite"/>
    </source>
</evidence>
<reference evidence="2 3" key="1">
    <citation type="submission" date="2024-09" db="EMBL/GenBank/DDBJ databases">
        <title>Genome sequencing and assembly of Phytophthora oleae, isolate VK10A, causative agent of rot of olive drupes.</title>
        <authorList>
            <person name="Conti Taguali S."/>
            <person name="Riolo M."/>
            <person name="La Spada F."/>
            <person name="Cacciola S.O."/>
            <person name="Dionisio G."/>
        </authorList>
    </citation>
    <scope>NUCLEOTIDE SEQUENCE [LARGE SCALE GENOMIC DNA]</scope>
    <source>
        <strain evidence="2 3">VK10A</strain>
    </source>
</reference>
<name>A0ABD3FGR4_9STRA</name>
<feature type="region of interest" description="Disordered" evidence="1">
    <location>
        <begin position="149"/>
        <end position="194"/>
    </location>
</feature>